<evidence type="ECO:0000256" key="1">
    <source>
        <dbReference type="SAM" id="SignalP"/>
    </source>
</evidence>
<evidence type="ECO:0000313" key="2">
    <source>
        <dbReference type="EMBL" id="CAG7823979.1"/>
    </source>
</evidence>
<feature type="non-terminal residue" evidence="2">
    <location>
        <position position="176"/>
    </location>
</feature>
<proteinExistence type="predicted"/>
<dbReference type="Proteomes" id="UP000708208">
    <property type="component" value="Unassembled WGS sequence"/>
</dbReference>
<evidence type="ECO:0000313" key="3">
    <source>
        <dbReference type="Proteomes" id="UP000708208"/>
    </source>
</evidence>
<organism evidence="2 3">
    <name type="scientific">Allacma fusca</name>
    <dbReference type="NCBI Taxonomy" id="39272"/>
    <lineage>
        <taxon>Eukaryota</taxon>
        <taxon>Metazoa</taxon>
        <taxon>Ecdysozoa</taxon>
        <taxon>Arthropoda</taxon>
        <taxon>Hexapoda</taxon>
        <taxon>Collembola</taxon>
        <taxon>Symphypleona</taxon>
        <taxon>Sminthuridae</taxon>
        <taxon>Allacma</taxon>
    </lineage>
</organism>
<feature type="chain" id="PRO_5035234459" description="Secreted protein" evidence="1">
    <location>
        <begin position="23"/>
        <end position="176"/>
    </location>
</feature>
<comment type="caution">
    <text evidence="2">The sequence shown here is derived from an EMBL/GenBank/DDBJ whole genome shotgun (WGS) entry which is preliminary data.</text>
</comment>
<feature type="non-terminal residue" evidence="2">
    <location>
        <position position="1"/>
    </location>
</feature>
<accession>A0A8J2PJ26</accession>
<sequence>LPEMAFLKTIQIVLVLVTGILSEETSSSGLAGQELSQCNIPEAPEDGMPLRLENAAVDDTGEKCYQPISDVRYKALFTKTLLEEAFANATAETCPGWSNSKKCLSRHLTTRCSSEEKKLFQESLIFNNYIIMTELLCEPPENFNLLNLFKQGAVDDGLADCYTLDADIDAVMCMER</sequence>
<feature type="signal peptide" evidence="1">
    <location>
        <begin position="1"/>
        <end position="22"/>
    </location>
</feature>
<protein>
    <recommendedName>
        <fullName evidence="4">Secreted protein</fullName>
    </recommendedName>
</protein>
<name>A0A8J2PJ26_9HEXA</name>
<reference evidence="2" key="1">
    <citation type="submission" date="2021-06" db="EMBL/GenBank/DDBJ databases">
        <authorList>
            <person name="Hodson N. C."/>
            <person name="Mongue J. A."/>
            <person name="Jaron S. K."/>
        </authorList>
    </citation>
    <scope>NUCLEOTIDE SEQUENCE</scope>
</reference>
<dbReference type="EMBL" id="CAJVCH010531256">
    <property type="protein sequence ID" value="CAG7823979.1"/>
    <property type="molecule type" value="Genomic_DNA"/>
</dbReference>
<gene>
    <name evidence="2" type="ORF">AFUS01_LOCUS34164</name>
</gene>
<dbReference type="AlphaFoldDB" id="A0A8J2PJ26"/>
<keyword evidence="3" id="KW-1185">Reference proteome</keyword>
<keyword evidence="1" id="KW-0732">Signal</keyword>
<evidence type="ECO:0008006" key="4">
    <source>
        <dbReference type="Google" id="ProtNLM"/>
    </source>
</evidence>